<accession>A0A916PDI9</accession>
<gene>
    <name evidence="2" type="ORF">ERS007739_05039</name>
</gene>
<sequence>MATDLKPNASSNSNHSPNSRNSRPVRTCSNRSGRRRCSSSPAPIARPSARIMPRVVPIHTPAQW</sequence>
<evidence type="ECO:0000313" key="3">
    <source>
        <dbReference type="Proteomes" id="UP000039021"/>
    </source>
</evidence>
<proteinExistence type="predicted"/>
<feature type="region of interest" description="Disordered" evidence="1">
    <location>
        <begin position="1"/>
        <end position="51"/>
    </location>
</feature>
<dbReference type="AlphaFoldDB" id="A0A916PDI9"/>
<organism evidence="2 3">
    <name type="scientific">Mycobacterium tuberculosis</name>
    <dbReference type="NCBI Taxonomy" id="1773"/>
    <lineage>
        <taxon>Bacteria</taxon>
        <taxon>Bacillati</taxon>
        <taxon>Actinomycetota</taxon>
        <taxon>Actinomycetes</taxon>
        <taxon>Mycobacteriales</taxon>
        <taxon>Mycobacteriaceae</taxon>
        <taxon>Mycobacterium</taxon>
        <taxon>Mycobacterium tuberculosis complex</taxon>
    </lineage>
</organism>
<evidence type="ECO:0000256" key="1">
    <source>
        <dbReference type="SAM" id="MobiDB-lite"/>
    </source>
</evidence>
<evidence type="ECO:0000313" key="2">
    <source>
        <dbReference type="EMBL" id="CPB06675.1"/>
    </source>
</evidence>
<reference evidence="3" key="1">
    <citation type="submission" date="2015-03" db="EMBL/GenBank/DDBJ databases">
        <authorList>
            <consortium name="Pathogen Informatics"/>
        </authorList>
    </citation>
    <scope>NUCLEOTIDE SEQUENCE [LARGE SCALE GENOMIC DNA]</scope>
    <source>
        <strain evidence="3">N09902308</strain>
    </source>
</reference>
<name>A0A916PDI9_MYCTX</name>
<dbReference type="Proteomes" id="UP000039021">
    <property type="component" value="Unassembled WGS sequence"/>
</dbReference>
<protein>
    <submittedName>
        <fullName evidence="2">Uncharacterized protein</fullName>
    </submittedName>
</protein>
<feature type="compositionally biased region" description="Low complexity" evidence="1">
    <location>
        <begin position="7"/>
        <end position="31"/>
    </location>
</feature>
<feature type="compositionally biased region" description="Low complexity" evidence="1">
    <location>
        <begin position="38"/>
        <end position="51"/>
    </location>
</feature>
<dbReference type="EMBL" id="CSBK01003602">
    <property type="protein sequence ID" value="CPB06675.1"/>
    <property type="molecule type" value="Genomic_DNA"/>
</dbReference>
<comment type="caution">
    <text evidence="2">The sequence shown here is derived from an EMBL/GenBank/DDBJ whole genome shotgun (WGS) entry which is preliminary data.</text>
</comment>